<sequence>MKKPKHILPVIVLAQFAGTSLWFAGNAILESLQSSFGLPESALSGLTSAVQLGFIAGTLLYAALLLADRFSPSQVFLASAVLGAGCNIAVGTVASTYEGMLAARFLTGFFLAGIYPVGMKIAADWYEGGLGKALGYLVGALVLGTAFPHFLSYTSAGIGWQPVLLATSGLAVAGGLSIWWLVPDGPFRKPARSFRPGAIIAAFRQPGVRSAALGYFGHMWELYAFWAFLPVVLKYRFHSWSAAELSLSAFLLIGAGSAGCIWGGYQALRSGSAVVARGMLLASGLLCLLSPLLFLLPAGLSLLFLAAWGFSVVGDSPQCSALVAKHTPAESRGSVLTLVNCIGFAVTIGSLQLLGALAQWGDTAYLMLPLAAGPVIGLWGLRAC</sequence>
<dbReference type="Proteomes" id="UP000321580">
    <property type="component" value="Unassembled WGS sequence"/>
</dbReference>
<feature type="transmembrane region" description="Helical" evidence="4">
    <location>
        <begin position="364"/>
        <end position="381"/>
    </location>
</feature>
<keyword evidence="3 4" id="KW-0472">Membrane</keyword>
<feature type="transmembrane region" description="Helical" evidence="4">
    <location>
        <begin position="163"/>
        <end position="182"/>
    </location>
</feature>
<dbReference type="SUPFAM" id="SSF103473">
    <property type="entry name" value="MFS general substrate transporter"/>
    <property type="match status" value="1"/>
</dbReference>
<proteinExistence type="predicted"/>
<keyword evidence="1 4" id="KW-0812">Transmembrane</keyword>
<evidence type="ECO:0000313" key="6">
    <source>
        <dbReference type="EMBL" id="TXB70142.1"/>
    </source>
</evidence>
<dbReference type="GO" id="GO:0005886">
    <property type="term" value="C:plasma membrane"/>
    <property type="evidence" value="ECO:0007669"/>
    <property type="project" value="TreeGrafter"/>
</dbReference>
<dbReference type="GO" id="GO:0022857">
    <property type="term" value="F:transmembrane transporter activity"/>
    <property type="evidence" value="ECO:0007669"/>
    <property type="project" value="InterPro"/>
</dbReference>
<dbReference type="PROSITE" id="PS50850">
    <property type="entry name" value="MFS"/>
    <property type="match status" value="1"/>
</dbReference>
<dbReference type="RefSeq" id="WP_147165364.1">
    <property type="nucleotide sequence ID" value="NZ_VOOR01000001.1"/>
</dbReference>
<dbReference type="Pfam" id="PF07690">
    <property type="entry name" value="MFS_1"/>
    <property type="match status" value="1"/>
</dbReference>
<feature type="transmembrane region" description="Helical" evidence="4">
    <location>
        <begin position="245"/>
        <end position="265"/>
    </location>
</feature>
<evidence type="ECO:0000256" key="3">
    <source>
        <dbReference type="ARBA" id="ARBA00023136"/>
    </source>
</evidence>
<evidence type="ECO:0000313" key="7">
    <source>
        <dbReference type="Proteomes" id="UP000321580"/>
    </source>
</evidence>
<dbReference type="OrthoDB" id="9781976at2"/>
<accession>A0A5C6S8V9</accession>
<dbReference type="AlphaFoldDB" id="A0A5C6S8V9"/>
<feature type="transmembrane region" description="Helical" evidence="4">
    <location>
        <begin position="74"/>
        <end position="95"/>
    </location>
</feature>
<comment type="caution">
    <text evidence="6">The sequence shown here is derived from an EMBL/GenBank/DDBJ whole genome shotgun (WGS) entry which is preliminary data.</text>
</comment>
<feature type="transmembrane region" description="Helical" evidence="4">
    <location>
        <begin position="49"/>
        <end position="67"/>
    </location>
</feature>
<name>A0A5C6S8V9_9BACT</name>
<evidence type="ECO:0000256" key="1">
    <source>
        <dbReference type="ARBA" id="ARBA00022692"/>
    </source>
</evidence>
<evidence type="ECO:0000256" key="2">
    <source>
        <dbReference type="ARBA" id="ARBA00022989"/>
    </source>
</evidence>
<dbReference type="InterPro" id="IPR011701">
    <property type="entry name" value="MFS"/>
</dbReference>
<feature type="transmembrane region" description="Helical" evidence="4">
    <location>
        <begin position="335"/>
        <end position="358"/>
    </location>
</feature>
<feature type="transmembrane region" description="Helical" evidence="4">
    <location>
        <begin position="133"/>
        <end position="151"/>
    </location>
</feature>
<evidence type="ECO:0000256" key="4">
    <source>
        <dbReference type="SAM" id="Phobius"/>
    </source>
</evidence>
<keyword evidence="7" id="KW-1185">Reference proteome</keyword>
<protein>
    <submittedName>
        <fullName evidence="6">MFS transporter</fullName>
    </submittedName>
</protein>
<dbReference type="Gene3D" id="1.20.1250.20">
    <property type="entry name" value="MFS general substrate transporter like domains"/>
    <property type="match status" value="1"/>
</dbReference>
<dbReference type="InterPro" id="IPR036259">
    <property type="entry name" value="MFS_trans_sf"/>
</dbReference>
<evidence type="ECO:0000259" key="5">
    <source>
        <dbReference type="PROSITE" id="PS50850"/>
    </source>
</evidence>
<feature type="transmembrane region" description="Helical" evidence="4">
    <location>
        <begin position="7"/>
        <end position="29"/>
    </location>
</feature>
<organism evidence="6 7">
    <name type="scientific">Phaeodactylibacter luteus</name>
    <dbReference type="NCBI Taxonomy" id="1564516"/>
    <lineage>
        <taxon>Bacteria</taxon>
        <taxon>Pseudomonadati</taxon>
        <taxon>Bacteroidota</taxon>
        <taxon>Saprospiria</taxon>
        <taxon>Saprospirales</taxon>
        <taxon>Haliscomenobacteraceae</taxon>
        <taxon>Phaeodactylibacter</taxon>
    </lineage>
</organism>
<dbReference type="PANTHER" id="PTHR23521:SF3">
    <property type="entry name" value="MFS TRANSPORTER"/>
    <property type="match status" value="1"/>
</dbReference>
<feature type="transmembrane region" description="Helical" evidence="4">
    <location>
        <begin position="101"/>
        <end position="121"/>
    </location>
</feature>
<reference evidence="6 7" key="1">
    <citation type="submission" date="2019-08" db="EMBL/GenBank/DDBJ databases">
        <title>Genome of Phaeodactylibacter luteus.</title>
        <authorList>
            <person name="Bowman J.P."/>
        </authorList>
    </citation>
    <scope>NUCLEOTIDE SEQUENCE [LARGE SCALE GENOMIC DNA]</scope>
    <source>
        <strain evidence="6 7">KCTC 42180</strain>
    </source>
</reference>
<dbReference type="PANTHER" id="PTHR23521">
    <property type="entry name" value="TRANSPORTER MFS SUPERFAMILY"/>
    <property type="match status" value="1"/>
</dbReference>
<dbReference type="EMBL" id="VOOR01000001">
    <property type="protein sequence ID" value="TXB70142.1"/>
    <property type="molecule type" value="Genomic_DNA"/>
</dbReference>
<feature type="domain" description="Major facilitator superfamily (MFS) profile" evidence="5">
    <location>
        <begin position="1"/>
        <end position="384"/>
    </location>
</feature>
<keyword evidence="2 4" id="KW-1133">Transmembrane helix</keyword>
<feature type="transmembrane region" description="Helical" evidence="4">
    <location>
        <begin position="212"/>
        <end position="233"/>
    </location>
</feature>
<gene>
    <name evidence="6" type="ORF">FRY97_00110</name>
</gene>
<dbReference type="InterPro" id="IPR020846">
    <property type="entry name" value="MFS_dom"/>
</dbReference>